<sequence length="52" mass="5534">MYEMPEKVVELLIMLAGARFTVGSASKVTSPNPSIGFVVVVSFTRLDEAACA</sequence>
<comment type="caution">
    <text evidence="1">The sequence shown here is derived from an EMBL/GenBank/DDBJ whole genome shotgun (WGS) entry which is preliminary data.</text>
</comment>
<reference evidence="1" key="1">
    <citation type="submission" date="2019-08" db="EMBL/GenBank/DDBJ databases">
        <authorList>
            <person name="Kucharzyk K."/>
            <person name="Murdoch R.W."/>
            <person name="Higgins S."/>
            <person name="Loffler F."/>
        </authorList>
    </citation>
    <scope>NUCLEOTIDE SEQUENCE</scope>
</reference>
<protein>
    <submittedName>
        <fullName evidence="1">Uncharacterized protein</fullName>
    </submittedName>
</protein>
<evidence type="ECO:0000313" key="1">
    <source>
        <dbReference type="EMBL" id="MPM88678.1"/>
    </source>
</evidence>
<name>A0A645DI43_9ZZZZ</name>
<accession>A0A645DI43</accession>
<proteinExistence type="predicted"/>
<gene>
    <name evidence="1" type="ORF">SDC9_135782</name>
</gene>
<organism evidence="1">
    <name type="scientific">bioreactor metagenome</name>
    <dbReference type="NCBI Taxonomy" id="1076179"/>
    <lineage>
        <taxon>unclassified sequences</taxon>
        <taxon>metagenomes</taxon>
        <taxon>ecological metagenomes</taxon>
    </lineage>
</organism>
<dbReference type="EMBL" id="VSSQ01036250">
    <property type="protein sequence ID" value="MPM88678.1"/>
    <property type="molecule type" value="Genomic_DNA"/>
</dbReference>
<dbReference type="AlphaFoldDB" id="A0A645DI43"/>